<evidence type="ECO:0000313" key="8">
    <source>
        <dbReference type="Proteomes" id="UP001363010"/>
    </source>
</evidence>
<evidence type="ECO:0000259" key="6">
    <source>
        <dbReference type="Pfam" id="PF17167"/>
    </source>
</evidence>
<dbReference type="InterPro" id="IPR019282">
    <property type="entry name" value="Glycoamylase-like_cons_dom"/>
</dbReference>
<dbReference type="InterPro" id="IPR052047">
    <property type="entry name" value="GH94_Enzymes"/>
</dbReference>
<feature type="domain" description="Glycosyl hydrolase 94 catalytic" evidence="6">
    <location>
        <begin position="2234"/>
        <end position="2658"/>
    </location>
</feature>
<dbReference type="InterPro" id="IPR010383">
    <property type="entry name" value="Glyco_hydrolase_94_b-supersand"/>
</dbReference>
<dbReference type="Gene3D" id="2.60.420.10">
    <property type="entry name" value="Maltose phosphorylase, domain 3"/>
    <property type="match status" value="1"/>
</dbReference>
<dbReference type="CDD" id="cd11756">
    <property type="entry name" value="GH94N_ChvB_NdvB_1_like"/>
    <property type="match status" value="1"/>
</dbReference>
<evidence type="ECO:0000256" key="2">
    <source>
        <dbReference type="ARBA" id="ARBA00022679"/>
    </source>
</evidence>
<feature type="transmembrane region" description="Helical" evidence="3">
    <location>
        <begin position="859"/>
        <end position="879"/>
    </location>
</feature>
<feature type="domain" description="Glycosyl hydrolase 94 supersandwich" evidence="4">
    <location>
        <begin position="1461"/>
        <end position="1726"/>
    </location>
</feature>
<dbReference type="Pfam" id="PF06165">
    <property type="entry name" value="GH94_b-supersand"/>
    <property type="match status" value="2"/>
</dbReference>
<evidence type="ECO:0000256" key="3">
    <source>
        <dbReference type="SAM" id="Phobius"/>
    </source>
</evidence>
<keyword evidence="8" id="KW-1185">Reference proteome</keyword>
<dbReference type="SUPFAM" id="SSF74650">
    <property type="entry name" value="Galactose mutarotase-like"/>
    <property type="match status" value="2"/>
</dbReference>
<feature type="domain" description="Glycoamylase-like" evidence="5">
    <location>
        <begin position="1197"/>
        <end position="1396"/>
    </location>
</feature>
<dbReference type="RefSeq" id="WP_340361854.1">
    <property type="nucleotide sequence ID" value="NZ_JBBKZV010000001.1"/>
</dbReference>
<evidence type="ECO:0000259" key="5">
    <source>
        <dbReference type="Pfam" id="PF10091"/>
    </source>
</evidence>
<dbReference type="InterPro" id="IPR037824">
    <property type="entry name" value="GH94N_2_NdvB"/>
</dbReference>
<dbReference type="SUPFAM" id="SSF48208">
    <property type="entry name" value="Six-hairpin glycosidases"/>
    <property type="match status" value="1"/>
</dbReference>
<proteinExistence type="predicted"/>
<feature type="transmembrane region" description="Helical" evidence="3">
    <location>
        <begin position="956"/>
        <end position="976"/>
    </location>
</feature>
<sequence length="2730" mass="300001">MTADILQRLANLSDEARQLLRTPHDPAEPPIRSELFGIQRFEAHGRSLARAQAVADPAAPSRKPAFFPRLDENIASLRSAFDYIALTSRSGRYVSPAAEWLLDNFHLVEDQLQQIREGVPRSYYARLPKLAAPPLAGLPRVYGIAWAYVAHTDSVLNAELFTAFLNAYQEVDELTLGELWALPTTLRVVLLENLRRVAERIARNKVAREVAHAVWDTADTLTTPELDELGHLMQRQELSDSYLLQLWQRLPVESDDKAPALARWTEAHCQNGPALIDDAQTAAVAANITVGNIITTLRLVGQLVWSDLIEPLSHSLRILRELPSYARESELTRQQITHAMEQVARQSGQSEHRVAQMVVRRARMEYAGSTVDEPTVDPYARAERTAGFHLLGPGRAALVEALRNRDAQQSIEAPDSQPPFRAWRLPLYLLSVLGSTALLMVAVAYHLERIDWPAAGSGGWLTSLCLMLMALPVSESVIALVHRIVAESARIEPLPRLDFTTGIPAGHRVLVIIPTLLTSSDGNARLVRQLELHWLANRQEEAQFALLSDWADAQQETLPEDAALLRDARRRIDALNALYPRKPEKLARFLLLHRPRVWSDTEQCWMGWERKRGKLEMVLRLLATGDASGFLPDASGSLLAARIPYVVTLDADTTLPPGTLRELVAVAAHPLNTPQIDADERRVVAGYGILQPRIVTPFPPHSRRSLFHWLFAGACGIDPYSSGASDIYQDQFGTGSFTGKGLLNVHAMHAVLDRRMPEGAVLSHDLLEGTVARCALLSDLVLLEDHPHHAGVAASRLHRWTRGDWQLLPLMGRANRFGIDALGLWKMSDNLRRAMVLPASAALLGLCLFTDAIPIASAFAAVAGALVLGPLLGALAGLVPTRRRIELRHFFDVGSGDLLRALAGAAWQFSQLFAQAWLLTDATLRAGWRLLVSRRHLLEWTTADQAQAQARYSPGAFLRAGGWPSAACVVLAVLALGSPHPWLGTLLFAVWACAPLVAWWSSRPPSRAGALAQLPPDERDYLLSVARDTWRFFEQVVGAEDNHLPPDNLQLEPESTVAHRTSPTNIGVYLLSACCAREFGWIDNAMLAARIGATLDSVDRLQKHDGHLFNWYDTRSLQMLRPAYVSSVDSGNLAGHLMATAQACRSHAGDDDAALEALAVRCDALAGAMDFGGLYDAKRHLFHIGLRVEENVLDASYYDLLASESRLLSFMAIAKGDVPRRNWSALGRPYVTVGLRPGLKSWSGSMFEYLMPGLVMPEPDNGLLQEACMAAIREQQAFGAGKQLPWGVSESAYFAQDHSLAYQYSPFGVPRLALRRTPLADSVVAPYATLMAAQLVPHDAALNLQLLESLGARGDLGFFDAVDFTVSRQAEGQAFSVVRNFMAHHQGMSLVALCNLLCTEAPRRWFGATALAEAYSALLQERTPRQVIGSADPRTPPEPASGEPALVFQPRTVDPMAPGFQPTHLLSNGRYTVALRANGAGVSRWHAFNVSRWRDDPLRDGYGTFFYVRDVESRALSSLTALPAPGEQWRYRARFMADQVQFDARGPGLQARLTVLISPEDDTELRTVTLHNTGNAARELELISCFEPVLSLPKADETHPAFANLFVETRWEPTWRALLMMRKPRLPGDPEVAAAHFVAAVDAHVLSVECMADRRAFIGRNGRLALPALNPQPMTPDGAPINGLDPIACLRVRLSIQAGATARVTFATAAADGTDPLIPVIDRYLQSTHVERASRMAATLAQVRLRDLSIAPAQNLALQDLTTILTYTTPRVMSDRGLVDLRQIWRFGISGDKPIVLVHIHSSTGMGLINTLLRAQPWWGFGGVACDLVVLNAEVASYQMPLQREIETLRVRISHQTQNSFPRNDSAGFYLLRDEDVAPSEKAALSSLARVVFTADGRPLELQVAALCEAAPIAQSANNAGATTGVPLLPPIQRPDAAADAARAPVGDFDAATGEFRFDVDTNRRPSRPWINVIANAGFGFQISEAGAGYTWAVNSQMHQVTPWSNDPVQDPAFEHYLLQDLDSRELIPLTPAVRSAGGNVAHRVRHGQGYTVFECRHRDLVLTTTFFVDRDDSMKLVHVEVQHAGTAARKLRALAMAEWQLGPARGARRTVHCWKPDDLPAVFGQQRESSTGFGGSTAFLMLSGLQGAAHWTCDRNEFFGRGGVEIPDTFGRRAGSGLDACAAIGADFTLAPGQTTRVTFALGYAADATAATQLATRWQQRDVPAAQRQVRGFWDELLGRVRVRTPDPLFDVLVNRWLLYQTLACRLWSRAGFYQAGGAFGFRDQLQDAMAFATIDPARLRDQILTSAARQFPEGDVQHWWHMPGGAGVRTHFSDDLLWLPFACAHYVDVTADTSLLDQRVPFIEGARIPPGAEDAYYEPQLSSQVATVYEHGARAIDHSLAKGAHGLPLMGTGDWNDGMNRVGSEGKGESVWLAWFLCAVVEHYAPLADARDEHERASKWRTARGGWIDALHAAGWDGAWFRRAFFDNGAPLGSSANSECRIDLIAQAWSVLSGASKPLFIDKAMKALEQHLSDDKAGLLRLLTPPFEHSTPSPGYIQAYPPGVRENGGQYSHGAVWAMMAQALRGDHDAAWRSFEGLSPAHRTKHPERGPVYEIEPYVMAGDTYGAAPYVGRGGWSWYTGSAAWMHRAAVETLLGLELRGRQLRMSPRVPAHWPGFEIALRLDGRELKVHYGKVGSPDAATSSVDAGEWIDWHSLPANAVLRVVRGN</sequence>
<keyword evidence="3" id="KW-0812">Transmembrane</keyword>
<keyword evidence="1" id="KW-0328">Glycosyltransferase</keyword>
<dbReference type="CDD" id="cd11753">
    <property type="entry name" value="GH94N_ChvB_NdvB_2_like"/>
    <property type="match status" value="1"/>
</dbReference>
<comment type="caution">
    <text evidence="7">The sequence shown here is derived from an EMBL/GenBank/DDBJ whole genome shotgun (WGS) entry which is preliminary data.</text>
</comment>
<evidence type="ECO:0000256" key="1">
    <source>
        <dbReference type="ARBA" id="ARBA00022676"/>
    </source>
</evidence>
<organism evidence="7 8">
    <name type="scientific">Variovorax humicola</name>
    <dbReference type="NCBI Taxonomy" id="1769758"/>
    <lineage>
        <taxon>Bacteria</taxon>
        <taxon>Pseudomonadati</taxon>
        <taxon>Pseudomonadota</taxon>
        <taxon>Betaproteobacteria</taxon>
        <taxon>Burkholderiales</taxon>
        <taxon>Comamonadaceae</taxon>
        <taxon>Variovorax</taxon>
    </lineage>
</organism>
<dbReference type="Gene3D" id="1.50.10.140">
    <property type="match status" value="1"/>
</dbReference>
<protein>
    <submittedName>
        <fullName evidence="7">Glucoamylase family protein</fullName>
    </submittedName>
</protein>
<dbReference type="Pfam" id="PF10091">
    <property type="entry name" value="Glycoamylase"/>
    <property type="match status" value="1"/>
</dbReference>
<feature type="domain" description="Glycosyl hydrolase 94 supersandwich" evidence="4">
    <location>
        <begin position="1956"/>
        <end position="2221"/>
    </location>
</feature>
<dbReference type="InterPro" id="IPR037820">
    <property type="entry name" value="GH94N_NdvB"/>
</dbReference>
<keyword evidence="3" id="KW-0472">Membrane</keyword>
<gene>
    <name evidence="7" type="ORF">WKW80_02060</name>
</gene>
<feature type="transmembrane region" description="Helical" evidence="3">
    <location>
        <begin position="834"/>
        <end position="853"/>
    </location>
</feature>
<feature type="transmembrane region" description="Helical" evidence="3">
    <location>
        <begin position="459"/>
        <end position="481"/>
    </location>
</feature>
<dbReference type="Proteomes" id="UP001363010">
    <property type="component" value="Unassembled WGS sequence"/>
</dbReference>
<dbReference type="InterPro" id="IPR037018">
    <property type="entry name" value="GH65_N"/>
</dbReference>
<dbReference type="SMART" id="SM01068">
    <property type="entry name" value="CBM_X"/>
    <property type="match status" value="2"/>
</dbReference>
<dbReference type="InterPro" id="IPR033432">
    <property type="entry name" value="GH94_catalytic"/>
</dbReference>
<dbReference type="Gene3D" id="2.70.98.40">
    <property type="entry name" value="Glycoside hydrolase, family 65, N-terminal domain"/>
    <property type="match status" value="2"/>
</dbReference>
<accession>A0ABU8VTL8</accession>
<dbReference type="Pfam" id="PF17167">
    <property type="entry name" value="Glyco_hydro_94"/>
    <property type="match status" value="1"/>
</dbReference>
<evidence type="ECO:0000259" key="4">
    <source>
        <dbReference type="Pfam" id="PF06165"/>
    </source>
</evidence>
<dbReference type="InterPro" id="IPR012341">
    <property type="entry name" value="6hp_glycosidase-like_sf"/>
</dbReference>
<reference evidence="7 8" key="1">
    <citation type="submission" date="2024-03" db="EMBL/GenBank/DDBJ databases">
        <title>Novel species of the genus Variovorax.</title>
        <authorList>
            <person name="Liu Q."/>
            <person name="Xin Y.-H."/>
        </authorList>
    </citation>
    <scope>NUCLEOTIDE SEQUENCE [LARGE SCALE GENOMIC DNA]</scope>
    <source>
        <strain evidence="7 8">KACC 18501</strain>
    </source>
</reference>
<dbReference type="PANTHER" id="PTHR37469:SF2">
    <property type="entry name" value="CELLOBIONIC ACID PHOSPHORYLASE"/>
    <property type="match status" value="1"/>
</dbReference>
<name>A0ABU8VTL8_9BURK</name>
<keyword evidence="2" id="KW-0808">Transferase</keyword>
<dbReference type="InterPro" id="IPR011013">
    <property type="entry name" value="Gal_mutarotase_sf_dom"/>
</dbReference>
<dbReference type="Gene3D" id="1.50.10.10">
    <property type="match status" value="1"/>
</dbReference>
<keyword evidence="3" id="KW-1133">Transmembrane helix</keyword>
<dbReference type="InterPro" id="IPR008928">
    <property type="entry name" value="6-hairpin_glycosidase_sf"/>
</dbReference>
<feature type="transmembrane region" description="Helical" evidence="3">
    <location>
        <begin position="427"/>
        <end position="447"/>
    </location>
</feature>
<evidence type="ECO:0000313" key="7">
    <source>
        <dbReference type="EMBL" id="MEJ8820818.1"/>
    </source>
</evidence>
<dbReference type="PANTHER" id="PTHR37469">
    <property type="entry name" value="CELLOBIONIC ACID PHOSPHORYLASE-RELATED"/>
    <property type="match status" value="1"/>
</dbReference>
<dbReference type="EMBL" id="JBBKZV010000001">
    <property type="protein sequence ID" value="MEJ8820818.1"/>
    <property type="molecule type" value="Genomic_DNA"/>
</dbReference>